<dbReference type="GO" id="GO:0009279">
    <property type="term" value="C:cell outer membrane"/>
    <property type="evidence" value="ECO:0007669"/>
    <property type="project" value="UniProtKB-SubCell"/>
</dbReference>
<evidence type="ECO:0000256" key="5">
    <source>
        <dbReference type="ARBA" id="ARBA00023237"/>
    </source>
</evidence>
<keyword evidence="5" id="KW-0998">Cell outer membrane</keyword>
<evidence type="ECO:0000256" key="2">
    <source>
        <dbReference type="ARBA" id="ARBA00022452"/>
    </source>
</evidence>
<name>A0A0E9LRA0_9BACT</name>
<dbReference type="GO" id="GO:0015288">
    <property type="term" value="F:porin activity"/>
    <property type="evidence" value="ECO:0007669"/>
    <property type="project" value="TreeGrafter"/>
</dbReference>
<dbReference type="SUPFAM" id="SSF56954">
    <property type="entry name" value="Outer membrane efflux proteins (OEP)"/>
    <property type="match status" value="1"/>
</dbReference>
<evidence type="ECO:0000313" key="6">
    <source>
        <dbReference type="EMBL" id="GAO27671.1"/>
    </source>
</evidence>
<keyword evidence="4" id="KW-0472">Membrane</keyword>
<dbReference type="STRING" id="1236989.JCM15548_14513"/>
<dbReference type="Gene3D" id="1.20.1600.10">
    <property type="entry name" value="Outer membrane efflux proteins (OEP)"/>
    <property type="match status" value="1"/>
</dbReference>
<dbReference type="PANTHER" id="PTHR30026">
    <property type="entry name" value="OUTER MEMBRANE PROTEIN TOLC"/>
    <property type="match status" value="1"/>
</dbReference>
<sequence length="392" mass="44568">MKNILIIIVLVFSVFSVYSQSSMDSVIAEIERNNTTLAAYRKNADADKMGNKTNMLPDNPEVGFNYLMGSPDNIGNRTDFSVTQSFDFPTAYVYKSQLSDMKNEQVEMEYKKQRYDILLSAKTICSELTYLNALYSEYKLRLSNDMKIANAFKKKLDSGEASILEHNKAQVSLLNTEKQLEQISIERDAALQQLATLNAGVSLSFSDTIFIANMVETNFDEWYAQASINNPMLNWLKQEIEISSKEKQLQVAQNLPKINAGYMSEKVVGEQFQGVTLGVSIPLWGNKNTVKYANLKTEAVNSIQADAKVQFYNEMKTLHTKATALQSSITDFKQRISGNNILELLKKAMQKGEISISEYYFELMVFYDNKEELLSMEKELSVTLAKLYRYDL</sequence>
<keyword evidence="7" id="KW-1185">Reference proteome</keyword>
<dbReference type="EMBL" id="BAZW01000083">
    <property type="protein sequence ID" value="GAO27671.1"/>
    <property type="molecule type" value="Genomic_DNA"/>
</dbReference>
<organism evidence="6 7">
    <name type="scientific">Geofilum rubicundum JCM 15548</name>
    <dbReference type="NCBI Taxonomy" id="1236989"/>
    <lineage>
        <taxon>Bacteria</taxon>
        <taxon>Pseudomonadati</taxon>
        <taxon>Bacteroidota</taxon>
        <taxon>Bacteroidia</taxon>
        <taxon>Marinilabiliales</taxon>
        <taxon>Marinilabiliaceae</taxon>
        <taxon>Geofilum</taxon>
    </lineage>
</organism>
<dbReference type="GO" id="GO:0015562">
    <property type="term" value="F:efflux transmembrane transporter activity"/>
    <property type="evidence" value="ECO:0007669"/>
    <property type="project" value="InterPro"/>
</dbReference>
<keyword evidence="3" id="KW-0812">Transmembrane</keyword>
<reference evidence="6 7" key="1">
    <citation type="journal article" date="2015" name="Microbes Environ.">
        <title>Distribution and evolution of nitrogen fixation genes in the phylum bacteroidetes.</title>
        <authorList>
            <person name="Inoue J."/>
            <person name="Oshima K."/>
            <person name="Suda W."/>
            <person name="Sakamoto M."/>
            <person name="Iino T."/>
            <person name="Noda S."/>
            <person name="Hongoh Y."/>
            <person name="Hattori M."/>
            <person name="Ohkuma M."/>
        </authorList>
    </citation>
    <scope>NUCLEOTIDE SEQUENCE [LARGE SCALE GENOMIC DNA]</scope>
    <source>
        <strain evidence="6">JCM 15548</strain>
    </source>
</reference>
<protein>
    <recommendedName>
        <fullName evidence="8">Heavy metal RND efflux outer membrane protein, CzcC family</fullName>
    </recommendedName>
</protein>
<keyword evidence="2" id="KW-1134">Transmembrane beta strand</keyword>
<dbReference type="Proteomes" id="UP000032900">
    <property type="component" value="Unassembled WGS sequence"/>
</dbReference>
<comment type="subcellular location">
    <subcellularLocation>
        <location evidence="1">Cell outer membrane</location>
    </subcellularLocation>
</comment>
<gene>
    <name evidence="6" type="ORF">JCM15548_14513</name>
</gene>
<evidence type="ECO:0000256" key="4">
    <source>
        <dbReference type="ARBA" id="ARBA00023136"/>
    </source>
</evidence>
<evidence type="ECO:0000256" key="3">
    <source>
        <dbReference type="ARBA" id="ARBA00022692"/>
    </source>
</evidence>
<proteinExistence type="predicted"/>
<dbReference type="InterPro" id="IPR051906">
    <property type="entry name" value="TolC-like"/>
</dbReference>
<dbReference type="PANTHER" id="PTHR30026:SF20">
    <property type="entry name" value="OUTER MEMBRANE PROTEIN TOLC"/>
    <property type="match status" value="1"/>
</dbReference>
<evidence type="ECO:0000256" key="1">
    <source>
        <dbReference type="ARBA" id="ARBA00004442"/>
    </source>
</evidence>
<comment type="caution">
    <text evidence="6">The sequence shown here is derived from an EMBL/GenBank/DDBJ whole genome shotgun (WGS) entry which is preliminary data.</text>
</comment>
<evidence type="ECO:0008006" key="8">
    <source>
        <dbReference type="Google" id="ProtNLM"/>
    </source>
</evidence>
<dbReference type="RefSeq" id="WP_062128633.1">
    <property type="nucleotide sequence ID" value="NZ_BAZW01000083.1"/>
</dbReference>
<evidence type="ECO:0000313" key="7">
    <source>
        <dbReference type="Proteomes" id="UP000032900"/>
    </source>
</evidence>
<accession>A0A0E9LRA0</accession>
<dbReference type="AlphaFoldDB" id="A0A0E9LRA0"/>
<dbReference type="GO" id="GO:1990281">
    <property type="term" value="C:efflux pump complex"/>
    <property type="evidence" value="ECO:0007669"/>
    <property type="project" value="TreeGrafter"/>
</dbReference>